<sequence length="315" mass="35525">MKKATYAKNRLSEHAFFERNLMLVARHTFLVRLRYAFQSRRDLYLVTDYFAGGSLEDALKRVEDRKGLGRDAARFIVAELSLGLDYLHARDVLHRDIKAANVLLDTEGHAHLCDFGLAKCVENNNQGPKRSFAGTVEYMAPELLRKGDEAPSPALDWWALGVLLVETCQGKTPFRASTPRQLMLNIIREAPQIIGDDEKFRSAVEKLLHKRASRRLRSAAQLAKRRFFEPLDFAKLERKELVPPFTPRAGRVPNVPDQGLVKKFGPHRPSDGDSPQQKGGSDEVSLSFKGEQFQGFSVFASPAPPVRRKSSKDLK</sequence>
<feature type="region of interest" description="Disordered" evidence="6">
    <location>
        <begin position="244"/>
        <end position="286"/>
    </location>
</feature>
<dbReference type="InterPro" id="IPR008271">
    <property type="entry name" value="Ser/Thr_kinase_AS"/>
</dbReference>
<organism evidence="9 10">
    <name type="scientific">Pelagomonas calceolata</name>
    <dbReference type="NCBI Taxonomy" id="35677"/>
    <lineage>
        <taxon>Eukaryota</taxon>
        <taxon>Sar</taxon>
        <taxon>Stramenopiles</taxon>
        <taxon>Ochrophyta</taxon>
        <taxon>Pelagophyceae</taxon>
        <taxon>Pelagomonadales</taxon>
        <taxon>Pelagomonadaceae</taxon>
        <taxon>Pelagomonas</taxon>
    </lineage>
</organism>
<dbReference type="PROSITE" id="PS00108">
    <property type="entry name" value="PROTEIN_KINASE_ST"/>
    <property type="match status" value="1"/>
</dbReference>
<evidence type="ECO:0000256" key="1">
    <source>
        <dbReference type="ARBA" id="ARBA00022527"/>
    </source>
</evidence>
<protein>
    <recommendedName>
        <fullName evidence="11">Protein kinase domain-containing protein</fullName>
    </recommendedName>
</protein>
<dbReference type="Gene3D" id="1.10.510.10">
    <property type="entry name" value="Transferase(Phosphotransferase) domain 1"/>
    <property type="match status" value="1"/>
</dbReference>
<reference evidence="9" key="1">
    <citation type="submission" date="2021-11" db="EMBL/GenBank/DDBJ databases">
        <authorList>
            <consortium name="Genoscope - CEA"/>
            <person name="William W."/>
        </authorList>
    </citation>
    <scope>NUCLEOTIDE SEQUENCE</scope>
</reference>
<evidence type="ECO:0000256" key="2">
    <source>
        <dbReference type="ARBA" id="ARBA00022679"/>
    </source>
</evidence>
<keyword evidence="10" id="KW-1185">Reference proteome</keyword>
<dbReference type="OrthoDB" id="203111at2759"/>
<proteinExistence type="predicted"/>
<dbReference type="PROSITE" id="PS50011">
    <property type="entry name" value="PROTEIN_KINASE_DOM"/>
    <property type="match status" value="1"/>
</dbReference>
<evidence type="ECO:0000259" key="7">
    <source>
        <dbReference type="PROSITE" id="PS50011"/>
    </source>
</evidence>
<keyword evidence="5" id="KW-0067">ATP-binding</keyword>
<dbReference type="InterPro" id="IPR011009">
    <property type="entry name" value="Kinase-like_dom_sf"/>
</dbReference>
<feature type="domain" description="Protein kinase" evidence="7">
    <location>
        <begin position="1"/>
        <end position="228"/>
    </location>
</feature>
<evidence type="ECO:0000256" key="5">
    <source>
        <dbReference type="ARBA" id="ARBA00022840"/>
    </source>
</evidence>
<evidence type="ECO:0000259" key="8">
    <source>
        <dbReference type="PROSITE" id="PS51285"/>
    </source>
</evidence>
<dbReference type="SMART" id="SM00220">
    <property type="entry name" value="S_TKc"/>
    <property type="match status" value="1"/>
</dbReference>
<accession>A0A8J2SSV3</accession>
<dbReference type="InterPro" id="IPR000961">
    <property type="entry name" value="AGC-kinase_C"/>
</dbReference>
<keyword evidence="4" id="KW-0418">Kinase</keyword>
<keyword evidence="2" id="KW-0808">Transferase</keyword>
<evidence type="ECO:0008006" key="11">
    <source>
        <dbReference type="Google" id="ProtNLM"/>
    </source>
</evidence>
<dbReference type="GO" id="GO:0004674">
    <property type="term" value="F:protein serine/threonine kinase activity"/>
    <property type="evidence" value="ECO:0007669"/>
    <property type="project" value="UniProtKB-KW"/>
</dbReference>
<dbReference type="AlphaFoldDB" id="A0A8J2SSV3"/>
<dbReference type="PANTHER" id="PTHR24351">
    <property type="entry name" value="RIBOSOMAL PROTEIN S6 KINASE"/>
    <property type="match status" value="1"/>
</dbReference>
<evidence type="ECO:0000313" key="9">
    <source>
        <dbReference type="EMBL" id="CAH0374071.1"/>
    </source>
</evidence>
<dbReference type="EMBL" id="CAKKNE010000004">
    <property type="protein sequence ID" value="CAH0374071.1"/>
    <property type="molecule type" value="Genomic_DNA"/>
</dbReference>
<dbReference type="GO" id="GO:0005524">
    <property type="term" value="F:ATP binding"/>
    <property type="evidence" value="ECO:0007669"/>
    <property type="project" value="UniProtKB-KW"/>
</dbReference>
<evidence type="ECO:0000256" key="4">
    <source>
        <dbReference type="ARBA" id="ARBA00022777"/>
    </source>
</evidence>
<dbReference type="Proteomes" id="UP000789595">
    <property type="component" value="Unassembled WGS sequence"/>
</dbReference>
<dbReference type="Pfam" id="PF00069">
    <property type="entry name" value="Pkinase"/>
    <property type="match status" value="1"/>
</dbReference>
<gene>
    <name evidence="9" type="ORF">PECAL_4P13300</name>
</gene>
<keyword evidence="1" id="KW-0723">Serine/threonine-protein kinase</keyword>
<evidence type="ECO:0000256" key="6">
    <source>
        <dbReference type="SAM" id="MobiDB-lite"/>
    </source>
</evidence>
<evidence type="ECO:0000256" key="3">
    <source>
        <dbReference type="ARBA" id="ARBA00022741"/>
    </source>
</evidence>
<dbReference type="InterPro" id="IPR000719">
    <property type="entry name" value="Prot_kinase_dom"/>
</dbReference>
<dbReference type="Gene3D" id="3.30.200.20">
    <property type="entry name" value="Phosphorylase Kinase, domain 1"/>
    <property type="match status" value="1"/>
</dbReference>
<comment type="caution">
    <text evidence="9">The sequence shown here is derived from an EMBL/GenBank/DDBJ whole genome shotgun (WGS) entry which is preliminary data.</text>
</comment>
<dbReference type="PROSITE" id="PS51285">
    <property type="entry name" value="AGC_KINASE_CTER"/>
    <property type="match status" value="1"/>
</dbReference>
<dbReference type="SUPFAM" id="SSF56112">
    <property type="entry name" value="Protein kinase-like (PK-like)"/>
    <property type="match status" value="1"/>
</dbReference>
<evidence type="ECO:0000313" key="10">
    <source>
        <dbReference type="Proteomes" id="UP000789595"/>
    </source>
</evidence>
<keyword evidence="3" id="KW-0547">Nucleotide-binding</keyword>
<feature type="domain" description="AGC-kinase C-terminal" evidence="8">
    <location>
        <begin position="229"/>
        <end position="308"/>
    </location>
</feature>
<name>A0A8J2SSV3_9STRA</name>